<dbReference type="InterPro" id="IPR020568">
    <property type="entry name" value="Ribosomal_Su5_D2-typ_SF"/>
</dbReference>
<dbReference type="InterPro" id="IPR004504">
    <property type="entry name" value="DNA_repair_RadA"/>
</dbReference>
<dbReference type="Pfam" id="PF13481">
    <property type="entry name" value="AAA_25"/>
    <property type="match status" value="1"/>
</dbReference>
<dbReference type="InterPro" id="IPR020588">
    <property type="entry name" value="RecA_ATP-bd"/>
</dbReference>
<dbReference type="GO" id="GO:0008270">
    <property type="term" value="F:zinc ion binding"/>
    <property type="evidence" value="ECO:0007669"/>
    <property type="project" value="UniProtKB-KW"/>
</dbReference>
<feature type="region of interest" description="Lon-protease-like" evidence="11">
    <location>
        <begin position="365"/>
        <end position="467"/>
    </location>
</feature>
<dbReference type="Gene3D" id="3.30.230.10">
    <property type="match status" value="1"/>
</dbReference>
<proteinExistence type="inferred from homology"/>
<feature type="binding site" evidence="11">
    <location>
        <begin position="109"/>
        <end position="116"/>
    </location>
    <ligand>
        <name>ATP</name>
        <dbReference type="ChEBI" id="CHEBI:30616"/>
    </ligand>
</feature>
<organism evidence="15">
    <name type="scientific">uncultured Gemmatimonadaceae bacterium</name>
    <dbReference type="NCBI Taxonomy" id="246130"/>
    <lineage>
        <taxon>Bacteria</taxon>
        <taxon>Pseudomonadati</taxon>
        <taxon>Gemmatimonadota</taxon>
        <taxon>Gemmatimonadia</taxon>
        <taxon>Gemmatimonadales</taxon>
        <taxon>Gemmatimonadaceae</taxon>
        <taxon>environmental samples</taxon>
    </lineage>
</organism>
<dbReference type="SMART" id="SM00382">
    <property type="entry name" value="AAA"/>
    <property type="match status" value="1"/>
</dbReference>
<feature type="domain" description="RecA family profile 1" evidence="14">
    <location>
        <begin position="80"/>
        <end position="229"/>
    </location>
</feature>
<evidence type="ECO:0000256" key="9">
    <source>
        <dbReference type="ARBA" id="ARBA00023125"/>
    </source>
</evidence>
<dbReference type="CDD" id="cd01121">
    <property type="entry name" value="RadA_SMS_N"/>
    <property type="match status" value="1"/>
</dbReference>
<keyword evidence="6 13" id="KW-0862">Zinc</keyword>
<keyword evidence="9 11" id="KW-0238">DNA-binding</keyword>
<dbReference type="GO" id="GO:0006508">
    <property type="term" value="P:proteolysis"/>
    <property type="evidence" value="ECO:0007669"/>
    <property type="project" value="InterPro"/>
</dbReference>
<evidence type="ECO:0000256" key="4">
    <source>
        <dbReference type="ARBA" id="ARBA00022771"/>
    </source>
</evidence>
<evidence type="ECO:0000256" key="3">
    <source>
        <dbReference type="ARBA" id="ARBA00022763"/>
    </source>
</evidence>
<feature type="short sequence motif" description="RadA KNRFG motif" evidence="11">
    <location>
        <begin position="266"/>
        <end position="270"/>
    </location>
</feature>
<dbReference type="InterPro" id="IPR041166">
    <property type="entry name" value="Rubredoxin_2"/>
</dbReference>
<evidence type="ECO:0000256" key="12">
    <source>
        <dbReference type="NCBIfam" id="TIGR00416"/>
    </source>
</evidence>
<dbReference type="PANTHER" id="PTHR32472">
    <property type="entry name" value="DNA REPAIR PROTEIN RADA"/>
    <property type="match status" value="1"/>
</dbReference>
<evidence type="ECO:0000256" key="2">
    <source>
        <dbReference type="ARBA" id="ARBA00022741"/>
    </source>
</evidence>
<accession>A0A6J4LQF5</accession>
<dbReference type="Gene3D" id="3.40.50.300">
    <property type="entry name" value="P-loop containing nucleotide triphosphate hydrolases"/>
    <property type="match status" value="1"/>
</dbReference>
<keyword evidence="3 11" id="KW-0227">DNA damage</keyword>
<evidence type="ECO:0000256" key="1">
    <source>
        <dbReference type="ARBA" id="ARBA00022723"/>
    </source>
</evidence>
<dbReference type="InterPro" id="IPR027417">
    <property type="entry name" value="P-loop_NTPase"/>
</dbReference>
<dbReference type="SUPFAM" id="SSF54211">
    <property type="entry name" value="Ribosomal protein S5 domain 2-like"/>
    <property type="match status" value="1"/>
</dbReference>
<evidence type="ECO:0000256" key="13">
    <source>
        <dbReference type="RuleBase" id="RU003555"/>
    </source>
</evidence>
<dbReference type="GO" id="GO:0140664">
    <property type="term" value="F:ATP-dependent DNA damage sensor activity"/>
    <property type="evidence" value="ECO:0007669"/>
    <property type="project" value="InterPro"/>
</dbReference>
<dbReference type="GO" id="GO:0005524">
    <property type="term" value="F:ATP binding"/>
    <property type="evidence" value="ECO:0007669"/>
    <property type="project" value="UniProtKB-UniRule"/>
</dbReference>
<keyword evidence="5" id="KW-0378">Hydrolase</keyword>
<evidence type="ECO:0000256" key="7">
    <source>
        <dbReference type="ARBA" id="ARBA00022840"/>
    </source>
</evidence>
<dbReference type="EMBL" id="CADCTX010000659">
    <property type="protein sequence ID" value="CAA9337973.1"/>
    <property type="molecule type" value="Genomic_DNA"/>
</dbReference>
<dbReference type="PROSITE" id="PS50162">
    <property type="entry name" value="RECA_2"/>
    <property type="match status" value="1"/>
</dbReference>
<comment type="domain">
    <text evidence="11">The middle region has homology to RecA with ATPase motifs including the RadA KNRFG motif, while the C-terminus is homologous to Lon protease.</text>
</comment>
<protein>
    <recommendedName>
        <fullName evidence="11 12">DNA repair protein RadA</fullName>
    </recommendedName>
</protein>
<dbReference type="SUPFAM" id="SSF52540">
    <property type="entry name" value="P-loop containing nucleoside triphosphate hydrolases"/>
    <property type="match status" value="1"/>
</dbReference>
<dbReference type="InterPro" id="IPR014721">
    <property type="entry name" value="Ribsml_uS5_D2-typ_fold_subgr"/>
</dbReference>
<dbReference type="InterPro" id="IPR003593">
    <property type="entry name" value="AAA+_ATPase"/>
</dbReference>
<dbReference type="Pfam" id="PF18073">
    <property type="entry name" value="Zn_ribbon_LapB"/>
    <property type="match status" value="1"/>
</dbReference>
<reference evidence="15" key="1">
    <citation type="submission" date="2020-02" db="EMBL/GenBank/DDBJ databases">
        <authorList>
            <person name="Meier V. D."/>
        </authorList>
    </citation>
    <scope>NUCLEOTIDE SEQUENCE</scope>
    <source>
        <strain evidence="15">AVDCRST_MAG40</strain>
    </source>
</reference>
<dbReference type="GO" id="GO:0003684">
    <property type="term" value="F:damaged DNA binding"/>
    <property type="evidence" value="ECO:0007669"/>
    <property type="project" value="InterPro"/>
</dbReference>
<dbReference type="Pfam" id="PF05362">
    <property type="entry name" value="Lon_C"/>
    <property type="match status" value="1"/>
</dbReference>
<dbReference type="GO" id="GO:0005829">
    <property type="term" value="C:cytosol"/>
    <property type="evidence" value="ECO:0007669"/>
    <property type="project" value="TreeGrafter"/>
</dbReference>
<keyword evidence="8 11" id="KW-0346">Stress response</keyword>
<evidence type="ECO:0000256" key="11">
    <source>
        <dbReference type="HAMAP-Rule" id="MF_01498"/>
    </source>
</evidence>
<keyword evidence="10 11" id="KW-0234">DNA repair</keyword>
<dbReference type="GO" id="GO:0000725">
    <property type="term" value="P:recombinational repair"/>
    <property type="evidence" value="ECO:0007669"/>
    <property type="project" value="UniProtKB-UniRule"/>
</dbReference>
<dbReference type="HAMAP" id="MF_01498">
    <property type="entry name" value="RadA_bact"/>
    <property type="match status" value="1"/>
</dbReference>
<comment type="function">
    <text evidence="11">Plays a role in repairing double-strand DNA breaks, probably involving stabilizing or processing branched DNA or blocked replication forks.</text>
</comment>
<gene>
    <name evidence="11" type="primary">radA</name>
    <name evidence="15" type="ORF">AVDCRST_MAG40-2259</name>
</gene>
<evidence type="ECO:0000259" key="14">
    <source>
        <dbReference type="PROSITE" id="PS50162"/>
    </source>
</evidence>
<dbReference type="AlphaFoldDB" id="A0A6J4LQF5"/>
<dbReference type="PRINTS" id="PR01874">
    <property type="entry name" value="DNAREPAIRADA"/>
</dbReference>
<dbReference type="GO" id="GO:0004176">
    <property type="term" value="F:ATP-dependent peptidase activity"/>
    <property type="evidence" value="ECO:0007669"/>
    <property type="project" value="InterPro"/>
</dbReference>
<evidence type="ECO:0000313" key="15">
    <source>
        <dbReference type="EMBL" id="CAA9337973.1"/>
    </source>
</evidence>
<dbReference type="GO" id="GO:0004252">
    <property type="term" value="F:serine-type endopeptidase activity"/>
    <property type="evidence" value="ECO:0007669"/>
    <property type="project" value="InterPro"/>
</dbReference>
<keyword evidence="1 11" id="KW-0479">Metal-binding</keyword>
<comment type="similarity">
    <text evidence="11 13">Belongs to the RecA family. RadA subfamily.</text>
</comment>
<dbReference type="FunFam" id="3.40.50.300:FF:000050">
    <property type="entry name" value="DNA repair protein RadA"/>
    <property type="match status" value="1"/>
</dbReference>
<keyword evidence="4 13" id="KW-0863">Zinc-finger</keyword>
<evidence type="ECO:0000256" key="8">
    <source>
        <dbReference type="ARBA" id="ARBA00023016"/>
    </source>
</evidence>
<evidence type="ECO:0000256" key="5">
    <source>
        <dbReference type="ARBA" id="ARBA00022801"/>
    </source>
</evidence>
<dbReference type="InterPro" id="IPR008269">
    <property type="entry name" value="Lon_proteolytic"/>
</dbReference>
<sequence length="467" mass="48871">MATKARSIYRCTECGADYPKWQGRCDLCGAWNSLVEEAAPAKVAGGRAAGAARRVGGASSLGDGGSVALAPRLADVSGSEEKRLRTGIDEFDFVLGGGLVPGSMVLVGGEPGIGKSTLLLQVAARLQNAGQKTLYVSGEESPLQVKLRADRLDEPAGDVALLAETLLETVLATGAAAAPALMIVDSIQTVFTQDLEGAPGNVGQVRECAARLMRFAKESGTAVFVVGHVTKGGGIAGPKTLEHIVDTVLYFEGESTLDHRVLRATKNRFGSVDEIGVFRMTQGGLVAIQNPSELFLGDRVNAASGSAVTALLEGTRPVLVEIQALAAKAGFGTPQRVATGYDGRRLALLLAVLDKRAGLSFAQLDVFLNVVGGLRLQEPAGDLAVAAALASSVYDRNLPSDAVFLGEVGLGGEIRPISQVERRLAEAARMGMKRVYLSDRAVPKRAARDIQVVGVPTILELFQRLFA</sequence>
<dbReference type="NCBIfam" id="TIGR00416">
    <property type="entry name" value="sms"/>
    <property type="match status" value="1"/>
</dbReference>
<keyword evidence="7 11" id="KW-0067">ATP-binding</keyword>
<evidence type="ECO:0000256" key="10">
    <source>
        <dbReference type="ARBA" id="ARBA00023204"/>
    </source>
</evidence>
<comment type="function">
    <text evidence="13">DNA-dependent ATPase involved in processing of recombination intermediates, plays a role in repairing DNA breaks. Stimulates the branch migration of RecA-mediated strand transfer reactions, allowing the 3' invading strand to extend heteroduplex DNA faster. Binds ssDNA in the presence of ADP but not other nucleotides, has ATPase activity that is stimulated by ssDNA and various branched DNA structures, but inhibited by SSB. Does not have RecA's homology-searching function.</text>
</comment>
<dbReference type="PANTHER" id="PTHR32472:SF10">
    <property type="entry name" value="DNA REPAIR PROTEIN RADA-LIKE PROTEIN"/>
    <property type="match status" value="1"/>
</dbReference>
<evidence type="ECO:0000256" key="6">
    <source>
        <dbReference type="ARBA" id="ARBA00022833"/>
    </source>
</evidence>
<name>A0A6J4LQF5_9BACT</name>
<keyword evidence="2 11" id="KW-0547">Nucleotide-binding</keyword>